<comment type="caution">
    <text evidence="2">The sequence shown here is derived from an EMBL/GenBank/DDBJ whole genome shotgun (WGS) entry which is preliminary data.</text>
</comment>
<dbReference type="STRING" id="154538.A0A1M2VMX4"/>
<dbReference type="OMA" id="THAHRIH"/>
<feature type="region of interest" description="Disordered" evidence="1">
    <location>
        <begin position="72"/>
        <end position="203"/>
    </location>
</feature>
<name>A0A1M2VMX4_TRAPU</name>
<feature type="compositionally biased region" description="Polar residues" evidence="1">
    <location>
        <begin position="339"/>
        <end position="348"/>
    </location>
</feature>
<dbReference type="EMBL" id="MNAD01000992">
    <property type="protein sequence ID" value="OJT08955.1"/>
    <property type="molecule type" value="Genomic_DNA"/>
</dbReference>
<feature type="compositionally biased region" description="Acidic residues" evidence="1">
    <location>
        <begin position="220"/>
        <end position="229"/>
    </location>
</feature>
<dbReference type="AlphaFoldDB" id="A0A1M2VMX4"/>
<dbReference type="Proteomes" id="UP000184267">
    <property type="component" value="Unassembled WGS sequence"/>
</dbReference>
<evidence type="ECO:0000313" key="2">
    <source>
        <dbReference type="EMBL" id="OJT08955.1"/>
    </source>
</evidence>
<feature type="compositionally biased region" description="Basic residues" evidence="1">
    <location>
        <begin position="169"/>
        <end position="194"/>
    </location>
</feature>
<feature type="region of interest" description="Disordered" evidence="1">
    <location>
        <begin position="216"/>
        <end position="371"/>
    </location>
</feature>
<protein>
    <submittedName>
        <fullName evidence="2">Uncharacterized protein</fullName>
    </submittedName>
</protein>
<gene>
    <name evidence="2" type="ORF">TRAPUB_165</name>
</gene>
<reference evidence="2 3" key="1">
    <citation type="submission" date="2016-10" db="EMBL/GenBank/DDBJ databases">
        <title>Genome sequence of the basidiomycete white-rot fungus Trametes pubescens.</title>
        <authorList>
            <person name="Makela M.R."/>
            <person name="Granchi Z."/>
            <person name="Peng M."/>
            <person name="De Vries R.P."/>
            <person name="Grigoriev I."/>
            <person name="Riley R."/>
            <person name="Hilden K."/>
        </authorList>
    </citation>
    <scope>NUCLEOTIDE SEQUENCE [LARGE SCALE GENOMIC DNA]</scope>
    <source>
        <strain evidence="2 3">FBCC735</strain>
    </source>
</reference>
<feature type="compositionally biased region" description="Low complexity" evidence="1">
    <location>
        <begin position="349"/>
        <end position="361"/>
    </location>
</feature>
<organism evidence="2 3">
    <name type="scientific">Trametes pubescens</name>
    <name type="common">White-rot fungus</name>
    <dbReference type="NCBI Taxonomy" id="154538"/>
    <lineage>
        <taxon>Eukaryota</taxon>
        <taxon>Fungi</taxon>
        <taxon>Dikarya</taxon>
        <taxon>Basidiomycota</taxon>
        <taxon>Agaricomycotina</taxon>
        <taxon>Agaricomycetes</taxon>
        <taxon>Polyporales</taxon>
        <taxon>Polyporaceae</taxon>
        <taxon>Trametes</taxon>
    </lineage>
</organism>
<keyword evidence="3" id="KW-1185">Reference proteome</keyword>
<evidence type="ECO:0000313" key="3">
    <source>
        <dbReference type="Proteomes" id="UP000184267"/>
    </source>
</evidence>
<feature type="compositionally biased region" description="Basic residues" evidence="1">
    <location>
        <begin position="150"/>
        <end position="162"/>
    </location>
</feature>
<feature type="compositionally biased region" description="Polar residues" evidence="1">
    <location>
        <begin position="266"/>
        <end position="278"/>
    </location>
</feature>
<evidence type="ECO:0000256" key="1">
    <source>
        <dbReference type="SAM" id="MobiDB-lite"/>
    </source>
</evidence>
<proteinExistence type="predicted"/>
<feature type="compositionally biased region" description="Basic and acidic residues" evidence="1">
    <location>
        <begin position="117"/>
        <end position="136"/>
    </location>
</feature>
<sequence length="448" mass="48972">MSILHARLRERVRPRQWTRMCPGALPQWTHTVHGRHRPWTRTSARTTNDERMIGSGSETGNGAMITEQGREMRPHGIGIGGGRMNPAGPTTKNAESVPRQENEIGPDEETTRGGTLESDRAKLSLSYRERDRDRDRRSPRRRSYSPAPPPRKRSPAPTRKRSPSPPSRSRSRTRSPTKTPPPKRHVLPKPKTPQRLRTPPPAIALAVARAELAEIKTDADGDVEMEDAAVPDAGRASTAPSVADAAPFSAAPSVTSRVASPAHASVTMSSPAATTPTIPSLPPKPETELDQKVLRRRRSRSPPTGPRNRAPVSPVVPGTPPHIAQPVPSLPPKPEWTRRNTAAQPTKTESPAPASAAASEATGSDFVLPKYQPKPNVTADIEAEIARIRSHRTHLESEYVQIAAATRRALHEYDLSTHDLKMAEKRRELADAALEKARFGTLGMDYVS</sequence>
<accession>A0A1M2VMX4</accession>
<dbReference type="OrthoDB" id="3269397at2759"/>